<name>A0A0J8BIL9_BETVV</name>
<evidence type="ECO:0000313" key="3">
    <source>
        <dbReference type="Proteomes" id="UP000035740"/>
    </source>
</evidence>
<dbReference type="AlphaFoldDB" id="A0A0J8BIL9"/>
<reference evidence="2 3" key="1">
    <citation type="journal article" date="2014" name="Nature">
        <title>The genome of the recently domesticated crop plant sugar beet (Beta vulgaris).</title>
        <authorList>
            <person name="Dohm J.C."/>
            <person name="Minoche A.E."/>
            <person name="Holtgrawe D."/>
            <person name="Capella-Gutierrez S."/>
            <person name="Zakrzewski F."/>
            <person name="Tafer H."/>
            <person name="Rupp O."/>
            <person name="Sorensen T.R."/>
            <person name="Stracke R."/>
            <person name="Reinhardt R."/>
            <person name="Goesmann A."/>
            <person name="Kraft T."/>
            <person name="Schulz B."/>
            <person name="Stadler P.F."/>
            <person name="Schmidt T."/>
            <person name="Gabaldon T."/>
            <person name="Lehrach H."/>
            <person name="Weisshaar B."/>
            <person name="Himmelbauer H."/>
        </authorList>
    </citation>
    <scope>NUCLEOTIDE SEQUENCE [LARGE SCALE GENOMIC DNA]</scope>
    <source>
        <tissue evidence="2">Taproot</tissue>
    </source>
</reference>
<accession>A0A0J8BIL9</accession>
<proteinExistence type="predicted"/>
<evidence type="ECO:0000259" key="1">
    <source>
        <dbReference type="Pfam" id="PF25007"/>
    </source>
</evidence>
<feature type="domain" description="Dynein axonemal heavy chain 2/5/8 coiled-coil" evidence="1">
    <location>
        <begin position="1"/>
        <end position="88"/>
    </location>
</feature>
<gene>
    <name evidence="2" type="ORF">BVRB_035370</name>
</gene>
<dbReference type="OrthoDB" id="10251809at2759"/>
<keyword evidence="3" id="KW-1185">Reference proteome</keyword>
<dbReference type="Gramene" id="KMS65500">
    <property type="protein sequence ID" value="KMS65500"/>
    <property type="gene ID" value="BVRB_035370"/>
</dbReference>
<dbReference type="Pfam" id="PF25007">
    <property type="entry name" value="DYH2-5-8_CC"/>
    <property type="match status" value="1"/>
</dbReference>
<dbReference type="EMBL" id="KQ107744">
    <property type="protein sequence ID" value="KMS65500.1"/>
    <property type="molecule type" value="Genomic_DNA"/>
</dbReference>
<sequence length="118" mass="13474">MREPKDLDQLGNGLNLLARMKKEVSLIDARFDPLDDMFKTLLKFGVAVSDEEKDALDALRPSWKLFLVTIQDAETMLTQVKHSMKRGLELSIDAFNDSLIEHRRVFLCKLTTISTFAC</sequence>
<dbReference type="Proteomes" id="UP000035740">
    <property type="component" value="Unassembled WGS sequence"/>
</dbReference>
<protein>
    <recommendedName>
        <fullName evidence="1">Dynein axonemal heavy chain 2/5/8 coiled-coil domain-containing protein</fullName>
    </recommendedName>
</protein>
<organism evidence="2 3">
    <name type="scientific">Beta vulgaris subsp. vulgaris</name>
    <name type="common">Beet</name>
    <dbReference type="NCBI Taxonomy" id="3555"/>
    <lineage>
        <taxon>Eukaryota</taxon>
        <taxon>Viridiplantae</taxon>
        <taxon>Streptophyta</taxon>
        <taxon>Embryophyta</taxon>
        <taxon>Tracheophyta</taxon>
        <taxon>Spermatophyta</taxon>
        <taxon>Magnoliopsida</taxon>
        <taxon>eudicotyledons</taxon>
        <taxon>Gunneridae</taxon>
        <taxon>Pentapetalae</taxon>
        <taxon>Caryophyllales</taxon>
        <taxon>Chenopodiaceae</taxon>
        <taxon>Betoideae</taxon>
        <taxon>Beta</taxon>
    </lineage>
</organism>
<evidence type="ECO:0000313" key="2">
    <source>
        <dbReference type="EMBL" id="KMS65500.1"/>
    </source>
</evidence>
<dbReference type="InterPro" id="IPR056759">
    <property type="entry name" value="DYH2-5-8_CC"/>
</dbReference>